<gene>
    <name evidence="2" type="ORF">ElyMa_000005700</name>
</gene>
<keyword evidence="3" id="KW-1185">Reference proteome</keyword>
<evidence type="ECO:0000313" key="2">
    <source>
        <dbReference type="EMBL" id="GFR57581.1"/>
    </source>
</evidence>
<feature type="region of interest" description="Disordered" evidence="1">
    <location>
        <begin position="73"/>
        <end position="117"/>
    </location>
</feature>
<protein>
    <submittedName>
        <fullName evidence="2">Uncharacterized protein</fullName>
    </submittedName>
</protein>
<proteinExistence type="predicted"/>
<reference evidence="2 3" key="1">
    <citation type="journal article" date="2021" name="Elife">
        <title>Chloroplast acquisition without the gene transfer in kleptoplastic sea slugs, Plakobranchus ocellatus.</title>
        <authorList>
            <person name="Maeda T."/>
            <person name="Takahashi S."/>
            <person name="Yoshida T."/>
            <person name="Shimamura S."/>
            <person name="Takaki Y."/>
            <person name="Nagai Y."/>
            <person name="Toyoda A."/>
            <person name="Suzuki Y."/>
            <person name="Arimoto A."/>
            <person name="Ishii H."/>
            <person name="Satoh N."/>
            <person name="Nishiyama T."/>
            <person name="Hasebe M."/>
            <person name="Maruyama T."/>
            <person name="Minagawa J."/>
            <person name="Obokata J."/>
            <person name="Shigenobu S."/>
        </authorList>
    </citation>
    <scope>NUCLEOTIDE SEQUENCE [LARGE SCALE GENOMIC DNA]</scope>
</reference>
<sequence length="149" mass="15991">MESTRGGWKKSVANPKKLAANSAKKNFKISNMGECALKSHIKSKRHSELQDNSKSQMSISRIVTVVATTNTSLTPTSASETVTSKPPTNAESETVSKPPNNAASETVNKPPHSAANQAAATLPVAEFESDQTGLLRSRIIRLLVLHKQL</sequence>
<dbReference type="Proteomes" id="UP000762676">
    <property type="component" value="Unassembled WGS sequence"/>
</dbReference>
<accession>A0AAV4EAR6</accession>
<feature type="compositionally biased region" description="Polar residues" evidence="1">
    <location>
        <begin position="73"/>
        <end position="107"/>
    </location>
</feature>
<name>A0AAV4EAR6_9GAST</name>
<evidence type="ECO:0000256" key="1">
    <source>
        <dbReference type="SAM" id="MobiDB-lite"/>
    </source>
</evidence>
<comment type="caution">
    <text evidence="2">The sequence shown here is derived from an EMBL/GenBank/DDBJ whole genome shotgun (WGS) entry which is preliminary data.</text>
</comment>
<organism evidence="2 3">
    <name type="scientific">Elysia marginata</name>
    <dbReference type="NCBI Taxonomy" id="1093978"/>
    <lineage>
        <taxon>Eukaryota</taxon>
        <taxon>Metazoa</taxon>
        <taxon>Spiralia</taxon>
        <taxon>Lophotrochozoa</taxon>
        <taxon>Mollusca</taxon>
        <taxon>Gastropoda</taxon>
        <taxon>Heterobranchia</taxon>
        <taxon>Euthyneura</taxon>
        <taxon>Panpulmonata</taxon>
        <taxon>Sacoglossa</taxon>
        <taxon>Placobranchoidea</taxon>
        <taxon>Plakobranchidae</taxon>
        <taxon>Elysia</taxon>
    </lineage>
</organism>
<evidence type="ECO:0000313" key="3">
    <source>
        <dbReference type="Proteomes" id="UP000762676"/>
    </source>
</evidence>
<dbReference type="AlphaFoldDB" id="A0AAV4EAR6"/>
<dbReference type="EMBL" id="BMAT01000013">
    <property type="protein sequence ID" value="GFR57581.1"/>
    <property type="molecule type" value="Genomic_DNA"/>
</dbReference>